<gene>
    <name evidence="2" type="ORF">SAMN02982985_01716</name>
</gene>
<feature type="region of interest" description="Disordered" evidence="1">
    <location>
        <begin position="103"/>
        <end position="129"/>
    </location>
</feature>
<dbReference type="STRING" id="758825.SAMN02982985_01716"/>
<sequence length="129" mass="14555">MSTENLVLRTVYVDPDIDDQLREEALAKQVSKADLFRTYLVAGIKAVKLQPNLFKVEGARGGPALVLRTVHMDPKLDEKLRVEAFDSRTSKNDLMRRYVRIGMSQQDASTTRAVRPSKRSANKREPVLG</sequence>
<feature type="compositionally biased region" description="Polar residues" evidence="1">
    <location>
        <begin position="103"/>
        <end position="112"/>
    </location>
</feature>
<evidence type="ECO:0008006" key="4">
    <source>
        <dbReference type="Google" id="ProtNLM"/>
    </source>
</evidence>
<dbReference type="Proteomes" id="UP000199470">
    <property type="component" value="Unassembled WGS sequence"/>
</dbReference>
<organism evidence="2 3">
    <name type="scientific">Rugamonas rubra</name>
    <dbReference type="NCBI Taxonomy" id="758825"/>
    <lineage>
        <taxon>Bacteria</taxon>
        <taxon>Pseudomonadati</taxon>
        <taxon>Pseudomonadota</taxon>
        <taxon>Betaproteobacteria</taxon>
        <taxon>Burkholderiales</taxon>
        <taxon>Oxalobacteraceae</taxon>
        <taxon>Telluria group</taxon>
        <taxon>Rugamonas</taxon>
    </lineage>
</organism>
<protein>
    <recommendedName>
        <fullName evidence="4">Ribbon-helix-helix protein, copG family</fullName>
    </recommendedName>
</protein>
<dbReference type="RefSeq" id="WP_093386322.1">
    <property type="nucleotide sequence ID" value="NZ_FOTW01000008.1"/>
</dbReference>
<keyword evidence="3" id="KW-1185">Reference proteome</keyword>
<proteinExistence type="predicted"/>
<evidence type="ECO:0000256" key="1">
    <source>
        <dbReference type="SAM" id="MobiDB-lite"/>
    </source>
</evidence>
<dbReference type="AlphaFoldDB" id="A0A1I4KYX4"/>
<name>A0A1I4KYX4_9BURK</name>
<evidence type="ECO:0000313" key="2">
    <source>
        <dbReference type="EMBL" id="SFL83796.1"/>
    </source>
</evidence>
<dbReference type="OrthoDB" id="9156912at2"/>
<evidence type="ECO:0000313" key="3">
    <source>
        <dbReference type="Proteomes" id="UP000199470"/>
    </source>
</evidence>
<reference evidence="2 3" key="1">
    <citation type="submission" date="2016-10" db="EMBL/GenBank/DDBJ databases">
        <authorList>
            <person name="de Groot N.N."/>
        </authorList>
    </citation>
    <scope>NUCLEOTIDE SEQUENCE [LARGE SCALE GENOMIC DNA]</scope>
    <source>
        <strain evidence="2 3">ATCC 43154</strain>
    </source>
</reference>
<dbReference type="EMBL" id="FOTW01000008">
    <property type="protein sequence ID" value="SFL83796.1"/>
    <property type="molecule type" value="Genomic_DNA"/>
</dbReference>
<accession>A0A1I4KYX4</accession>